<keyword evidence="3" id="KW-1185">Reference proteome</keyword>
<evidence type="ECO:0000259" key="1">
    <source>
        <dbReference type="Pfam" id="PF02872"/>
    </source>
</evidence>
<dbReference type="PANTHER" id="PTHR11575:SF24">
    <property type="entry name" value="5'-NUCLEOTIDASE"/>
    <property type="match status" value="1"/>
</dbReference>
<evidence type="ECO:0000313" key="2">
    <source>
        <dbReference type="EMBL" id="MBL0682765.1"/>
    </source>
</evidence>
<comment type="caution">
    <text evidence="2">The sequence shown here is derived from an EMBL/GenBank/DDBJ whole genome shotgun (WGS) entry which is preliminary data.</text>
</comment>
<dbReference type="Gene3D" id="3.90.780.10">
    <property type="entry name" value="5'-Nucleotidase, C-terminal domain"/>
    <property type="match status" value="1"/>
</dbReference>
<name>A0A937D760_9FLAO</name>
<dbReference type="InterPro" id="IPR006179">
    <property type="entry name" value="5_nucleotidase/apyrase"/>
</dbReference>
<dbReference type="GO" id="GO:0009166">
    <property type="term" value="P:nucleotide catabolic process"/>
    <property type="evidence" value="ECO:0007669"/>
    <property type="project" value="InterPro"/>
</dbReference>
<dbReference type="InterPro" id="IPR036907">
    <property type="entry name" value="5'-Nucleotdase_C_sf"/>
</dbReference>
<protein>
    <submittedName>
        <fullName evidence="2">5'-nucleotidase C-terminal domain-containing protein</fullName>
    </submittedName>
</protein>
<dbReference type="Proteomes" id="UP000651057">
    <property type="component" value="Unassembled WGS sequence"/>
</dbReference>
<accession>A0A937D760</accession>
<dbReference type="InterPro" id="IPR008334">
    <property type="entry name" value="5'-Nucleotdase_C"/>
</dbReference>
<dbReference type="GO" id="GO:0030288">
    <property type="term" value="C:outer membrane-bounded periplasmic space"/>
    <property type="evidence" value="ECO:0007669"/>
    <property type="project" value="TreeGrafter"/>
</dbReference>
<sequence>MKNTIYISFFLPIFLILSSSCKRNKHLVKVESSRIEINDSISYDPDIESFIKPYRENVQKNLDSVLAYSPETYSKGDGRLNTAIGNLMADIVLEQANPVFKSRIGNAISMVLLNYGGIRAPIPKGNITTRTAYQVMPFENSIVVVEMKGIHIKKLIEYLQKSQKAHPISGLKLTVDTNFDVVKALINDKEIKDEEIYFVGTNDYLYHGGNEMYFFEHGEKSYILNYKIRNAMVDYFKKVDTIRPVIDDRFVQIN</sequence>
<proteinExistence type="predicted"/>
<organism evidence="2 3">
    <name type="scientific">Aquimarina mytili</name>
    <dbReference type="NCBI Taxonomy" id="874423"/>
    <lineage>
        <taxon>Bacteria</taxon>
        <taxon>Pseudomonadati</taxon>
        <taxon>Bacteroidota</taxon>
        <taxon>Flavobacteriia</taxon>
        <taxon>Flavobacteriales</taxon>
        <taxon>Flavobacteriaceae</taxon>
        <taxon>Aquimarina</taxon>
    </lineage>
</organism>
<evidence type="ECO:0000313" key="3">
    <source>
        <dbReference type="Proteomes" id="UP000651057"/>
    </source>
</evidence>
<dbReference type="Pfam" id="PF02872">
    <property type="entry name" value="5_nucleotid_C"/>
    <property type="match status" value="1"/>
</dbReference>
<dbReference type="RefSeq" id="WP_201917043.1">
    <property type="nucleotide sequence ID" value="NZ_BAABAX010000021.1"/>
</dbReference>
<dbReference type="PROSITE" id="PS51257">
    <property type="entry name" value="PROKAR_LIPOPROTEIN"/>
    <property type="match status" value="1"/>
</dbReference>
<dbReference type="AlphaFoldDB" id="A0A937D760"/>
<dbReference type="GO" id="GO:0008253">
    <property type="term" value="F:5'-nucleotidase activity"/>
    <property type="evidence" value="ECO:0007669"/>
    <property type="project" value="TreeGrafter"/>
</dbReference>
<gene>
    <name evidence="2" type="ORF">JJQ60_04500</name>
</gene>
<dbReference type="PRINTS" id="PR01607">
    <property type="entry name" value="APYRASEFAMLY"/>
</dbReference>
<dbReference type="SUPFAM" id="SSF55816">
    <property type="entry name" value="5'-nucleotidase (syn. UDP-sugar hydrolase), C-terminal domain"/>
    <property type="match status" value="1"/>
</dbReference>
<dbReference type="PANTHER" id="PTHR11575">
    <property type="entry name" value="5'-NUCLEOTIDASE-RELATED"/>
    <property type="match status" value="1"/>
</dbReference>
<reference evidence="2" key="1">
    <citation type="submission" date="2021-01" db="EMBL/GenBank/DDBJ databases">
        <authorList>
            <person name="Zhong Y.L."/>
        </authorList>
    </citation>
    <scope>NUCLEOTIDE SEQUENCE</scope>
    <source>
        <strain evidence="2">KCTC 23302</strain>
    </source>
</reference>
<dbReference type="EMBL" id="JAERQJ010000001">
    <property type="protein sequence ID" value="MBL0682765.1"/>
    <property type="molecule type" value="Genomic_DNA"/>
</dbReference>
<feature type="domain" description="5'-Nucleotidase C-terminal" evidence="1">
    <location>
        <begin position="81"/>
        <end position="213"/>
    </location>
</feature>
<dbReference type="GO" id="GO:0008768">
    <property type="term" value="F:UDP-sugar diphosphatase activity"/>
    <property type="evidence" value="ECO:0007669"/>
    <property type="project" value="TreeGrafter"/>
</dbReference>